<evidence type="ECO:0000313" key="5">
    <source>
        <dbReference type="Proteomes" id="UP000002051"/>
    </source>
</evidence>
<keyword evidence="5" id="KW-1185">Reference proteome</keyword>
<name>G7LDE6_MEDTR</name>
<evidence type="ECO:0000313" key="2">
    <source>
        <dbReference type="EMBL" id="AET01280.2"/>
    </source>
</evidence>
<sequence length="212" mass="23786">MNEKIQQFYHPIIIEEMQTPEKIGGEAEMRKCNFKGEVIKGLGDIIYKMFALLVALVTLKFTKIGETLFAKQYTPWVVAAVLIFFLLWIFSILIPDHITIETLFPISLMYGLTCAVSFAALTIILPNIVAILNLTLWLIVFFVILYINYQNQNLFVAAPRDEEAATLAEVVASGSKLEVEVGLQKFDVNGSSRDLGWISDPGFDTDGESRVD</sequence>
<dbReference type="EMBL" id="PSQE01000008">
    <property type="protein sequence ID" value="RHN38785.1"/>
    <property type="molecule type" value="Genomic_DNA"/>
</dbReference>
<gene>
    <name evidence="2" type="ordered locus">MTR_8g009270</name>
    <name evidence="3" type="ORF">MtrunA17_Chr8g0336921</name>
</gene>
<dbReference type="AlphaFoldDB" id="G7LDE6"/>
<accession>A0A0C3XW91</accession>
<proteinExistence type="predicted"/>
<reference evidence="6" key="4">
    <citation type="journal article" date="2018" name="Nat. Plants">
        <title>Whole-genome landscape of Medicago truncatula symbiotic genes.</title>
        <authorList>
            <person name="Pecrix Y."/>
            <person name="Staton S.E."/>
            <person name="Sallet E."/>
            <person name="Lelandais-Briere C."/>
            <person name="Moreau S."/>
            <person name="Carrere S."/>
            <person name="Blein T."/>
            <person name="Jardinaud M.F."/>
            <person name="Latrasse D."/>
            <person name="Zouine M."/>
            <person name="Zahm M."/>
            <person name="Kreplak J."/>
            <person name="Mayjonade B."/>
            <person name="Satge C."/>
            <person name="Perez M."/>
            <person name="Cauet S."/>
            <person name="Marande W."/>
            <person name="Chantry-Darmon C."/>
            <person name="Lopez-Roques C."/>
            <person name="Bouchez O."/>
            <person name="Berard A."/>
            <person name="Debelle F."/>
            <person name="Munos S."/>
            <person name="Bendahmane A."/>
            <person name="Berges H."/>
            <person name="Niebel A."/>
            <person name="Buitink J."/>
            <person name="Frugier F."/>
            <person name="Benhamed M."/>
            <person name="Crespi M."/>
            <person name="Gouzy J."/>
            <person name="Gamas P."/>
        </authorList>
    </citation>
    <scope>NUCLEOTIDE SEQUENCE [LARGE SCALE GENOMIC DNA]</scope>
    <source>
        <strain evidence="6">cv. Jemalong A17</strain>
    </source>
</reference>
<dbReference type="Proteomes" id="UP000002051">
    <property type="component" value="Chromosome 8"/>
</dbReference>
<evidence type="ECO:0000313" key="4">
    <source>
        <dbReference type="EnsemblPlants" id="AET01280"/>
    </source>
</evidence>
<feature type="transmembrane region" description="Helical" evidence="1">
    <location>
        <begin position="106"/>
        <end position="125"/>
    </location>
</feature>
<evidence type="ECO:0000313" key="3">
    <source>
        <dbReference type="EMBL" id="RHN38785.1"/>
    </source>
</evidence>
<keyword evidence="1" id="KW-1133">Transmembrane helix</keyword>
<reference evidence="2 5" key="1">
    <citation type="journal article" date="2011" name="Nature">
        <title>The Medicago genome provides insight into the evolution of rhizobial symbioses.</title>
        <authorList>
            <person name="Young N.D."/>
            <person name="Debelle F."/>
            <person name="Oldroyd G.E."/>
            <person name="Geurts R."/>
            <person name="Cannon S.B."/>
            <person name="Udvardi M.K."/>
            <person name="Benedito V.A."/>
            <person name="Mayer K.F."/>
            <person name="Gouzy J."/>
            <person name="Schoof H."/>
            <person name="Van de Peer Y."/>
            <person name="Proost S."/>
            <person name="Cook D.R."/>
            <person name="Meyers B.C."/>
            <person name="Spannagl M."/>
            <person name="Cheung F."/>
            <person name="De Mita S."/>
            <person name="Krishnakumar V."/>
            <person name="Gundlach H."/>
            <person name="Zhou S."/>
            <person name="Mudge J."/>
            <person name="Bharti A.K."/>
            <person name="Murray J.D."/>
            <person name="Naoumkina M.A."/>
            <person name="Rosen B."/>
            <person name="Silverstein K.A."/>
            <person name="Tang H."/>
            <person name="Rombauts S."/>
            <person name="Zhao P.X."/>
            <person name="Zhou P."/>
            <person name="Barbe V."/>
            <person name="Bardou P."/>
            <person name="Bechner M."/>
            <person name="Bellec A."/>
            <person name="Berger A."/>
            <person name="Berges H."/>
            <person name="Bidwell S."/>
            <person name="Bisseling T."/>
            <person name="Choisne N."/>
            <person name="Couloux A."/>
            <person name="Denny R."/>
            <person name="Deshpande S."/>
            <person name="Dai X."/>
            <person name="Doyle J.J."/>
            <person name="Dudez A.M."/>
            <person name="Farmer A.D."/>
            <person name="Fouteau S."/>
            <person name="Franken C."/>
            <person name="Gibelin C."/>
            <person name="Gish J."/>
            <person name="Goldstein S."/>
            <person name="Gonzalez A.J."/>
            <person name="Green P.J."/>
            <person name="Hallab A."/>
            <person name="Hartog M."/>
            <person name="Hua A."/>
            <person name="Humphray S.J."/>
            <person name="Jeong D.H."/>
            <person name="Jing Y."/>
            <person name="Jocker A."/>
            <person name="Kenton S.M."/>
            <person name="Kim D.J."/>
            <person name="Klee K."/>
            <person name="Lai H."/>
            <person name="Lang C."/>
            <person name="Lin S."/>
            <person name="Macmil S.L."/>
            <person name="Magdelenat G."/>
            <person name="Matthews L."/>
            <person name="McCorrison J."/>
            <person name="Monaghan E.L."/>
            <person name="Mun J.H."/>
            <person name="Najar F.Z."/>
            <person name="Nicholson C."/>
            <person name="Noirot C."/>
            <person name="O'Bleness M."/>
            <person name="Paule C.R."/>
            <person name="Poulain J."/>
            <person name="Prion F."/>
            <person name="Qin B."/>
            <person name="Qu C."/>
            <person name="Retzel E.F."/>
            <person name="Riddle C."/>
            <person name="Sallet E."/>
            <person name="Samain S."/>
            <person name="Samson N."/>
            <person name="Sanders I."/>
            <person name="Saurat O."/>
            <person name="Scarpelli C."/>
            <person name="Schiex T."/>
            <person name="Segurens B."/>
            <person name="Severin A.J."/>
            <person name="Sherrier D.J."/>
            <person name="Shi R."/>
            <person name="Sims S."/>
            <person name="Singer S.R."/>
            <person name="Sinharoy S."/>
            <person name="Sterck L."/>
            <person name="Viollet A."/>
            <person name="Wang B.B."/>
            <person name="Wang K."/>
            <person name="Wang M."/>
            <person name="Wang X."/>
            <person name="Warfsmann J."/>
            <person name="Weissenbach J."/>
            <person name="White D.D."/>
            <person name="White J.D."/>
            <person name="Wiley G.B."/>
            <person name="Wincker P."/>
            <person name="Xing Y."/>
            <person name="Yang L."/>
            <person name="Yao Z."/>
            <person name="Ying F."/>
            <person name="Zhai J."/>
            <person name="Zhou L."/>
            <person name="Zuber A."/>
            <person name="Denarie J."/>
            <person name="Dixon R.A."/>
            <person name="May G.D."/>
            <person name="Schwartz D.C."/>
            <person name="Rogers J."/>
            <person name="Quetier F."/>
            <person name="Town C.D."/>
            <person name="Roe B.A."/>
        </authorList>
    </citation>
    <scope>NUCLEOTIDE SEQUENCE [LARGE SCALE GENOMIC DNA]</scope>
    <source>
        <strain evidence="2">A17</strain>
        <strain evidence="4 5">cv. Jemalong A17</strain>
    </source>
</reference>
<protein>
    <submittedName>
        <fullName evidence="2">Transmembrane protein, putative</fullName>
    </submittedName>
</protein>
<dbReference type="EnsemblPlants" id="AET01280">
    <property type="protein sequence ID" value="AET01280"/>
    <property type="gene ID" value="MTR_8g009270"/>
</dbReference>
<dbReference type="PaxDb" id="3880-AET01280"/>
<organism evidence="2 5">
    <name type="scientific">Medicago truncatula</name>
    <name type="common">Barrel medic</name>
    <name type="synonym">Medicago tribuloides</name>
    <dbReference type="NCBI Taxonomy" id="3880"/>
    <lineage>
        <taxon>Eukaryota</taxon>
        <taxon>Viridiplantae</taxon>
        <taxon>Streptophyta</taxon>
        <taxon>Embryophyta</taxon>
        <taxon>Tracheophyta</taxon>
        <taxon>Spermatophyta</taxon>
        <taxon>Magnoliopsida</taxon>
        <taxon>eudicotyledons</taxon>
        <taxon>Gunneridae</taxon>
        <taxon>Pentapetalae</taxon>
        <taxon>rosids</taxon>
        <taxon>fabids</taxon>
        <taxon>Fabales</taxon>
        <taxon>Fabaceae</taxon>
        <taxon>Papilionoideae</taxon>
        <taxon>50 kb inversion clade</taxon>
        <taxon>NPAAA clade</taxon>
        <taxon>Hologalegina</taxon>
        <taxon>IRL clade</taxon>
        <taxon>Trifolieae</taxon>
        <taxon>Medicago</taxon>
    </lineage>
</organism>
<feature type="transmembrane region" description="Helical" evidence="1">
    <location>
        <begin position="131"/>
        <end position="149"/>
    </location>
</feature>
<dbReference type="Gramene" id="rna44751">
    <property type="protein sequence ID" value="RHN38785.1"/>
    <property type="gene ID" value="gene44751"/>
</dbReference>
<reference evidence="3" key="5">
    <citation type="journal article" date="2018" name="Nat. Plants">
        <title>Whole-genome landscape of Medicago truncatula symbiotic genes.</title>
        <authorList>
            <person name="Pecrix Y."/>
            <person name="Gamas P."/>
            <person name="Carrere S."/>
        </authorList>
    </citation>
    <scope>NUCLEOTIDE SEQUENCE</scope>
    <source>
        <tissue evidence="3">Leaves</tissue>
    </source>
</reference>
<keyword evidence="1 2" id="KW-0812">Transmembrane</keyword>
<dbReference type="Proteomes" id="UP000265566">
    <property type="component" value="Chromosome 8"/>
</dbReference>
<evidence type="ECO:0000256" key="1">
    <source>
        <dbReference type="SAM" id="Phobius"/>
    </source>
</evidence>
<dbReference type="EMBL" id="CM001224">
    <property type="protein sequence ID" value="AET01280.2"/>
    <property type="molecule type" value="Genomic_DNA"/>
</dbReference>
<keyword evidence="1" id="KW-0472">Membrane</keyword>
<accession>G7LDE6</accession>
<dbReference type="HOGENOM" id="CLU_1301338_0_0_1"/>
<feature type="transmembrane region" description="Helical" evidence="1">
    <location>
        <begin position="45"/>
        <end position="61"/>
    </location>
</feature>
<reference evidence="4" key="3">
    <citation type="submission" date="2015-04" db="UniProtKB">
        <authorList>
            <consortium name="EnsemblPlants"/>
        </authorList>
    </citation>
    <scope>IDENTIFICATION</scope>
    <source>
        <strain evidence="4">cv. Jemalong A17</strain>
    </source>
</reference>
<evidence type="ECO:0000313" key="6">
    <source>
        <dbReference type="Proteomes" id="UP000265566"/>
    </source>
</evidence>
<reference evidence="2 5" key="2">
    <citation type="journal article" date="2014" name="BMC Genomics">
        <title>An improved genome release (version Mt4.0) for the model legume Medicago truncatula.</title>
        <authorList>
            <person name="Tang H."/>
            <person name="Krishnakumar V."/>
            <person name="Bidwell S."/>
            <person name="Rosen B."/>
            <person name="Chan A."/>
            <person name="Zhou S."/>
            <person name="Gentzbittel L."/>
            <person name="Childs K.L."/>
            <person name="Yandell M."/>
            <person name="Gundlach H."/>
            <person name="Mayer K.F."/>
            <person name="Schwartz D.C."/>
            <person name="Town C.D."/>
        </authorList>
    </citation>
    <scope>GENOME REANNOTATION</scope>
    <source>
        <strain evidence="4 5">cv. Jemalong A17</strain>
    </source>
</reference>
<feature type="transmembrane region" description="Helical" evidence="1">
    <location>
        <begin position="73"/>
        <end position="94"/>
    </location>
</feature>